<evidence type="ECO:0000313" key="1">
    <source>
        <dbReference type="EMBL" id="PWQ93309.1"/>
    </source>
</evidence>
<sequence>MVAKRRSFPRPSAQRRYRKLFVLAVEGTVTEPQYFQMFNSEVSIIQVKCLKGGHKSGPFHVLKRMKKYLDDVELRKTDEAWLVVDKDEWSDSQLNELYQWSASTGQYGLALSNPKFEYWLLLHYEQGKGVSSSRSCTERLNRYIKNYDKGIEGKLPTLEQVKNAVERAKLRDTPPCKDWPRESGQSTVYKLVEAILQSDE</sequence>
<dbReference type="InterPro" id="IPR025591">
    <property type="entry name" value="RloB"/>
</dbReference>
<protein>
    <submittedName>
        <fullName evidence="1">Abortive phage resistance protein</fullName>
    </submittedName>
</protein>
<proteinExistence type="predicted"/>
<comment type="caution">
    <text evidence="1">The sequence shown here is derived from an EMBL/GenBank/DDBJ whole genome shotgun (WGS) entry which is preliminary data.</text>
</comment>
<dbReference type="AlphaFoldDB" id="A0A317C4V3"/>
<dbReference type="Proteomes" id="UP000245539">
    <property type="component" value="Unassembled WGS sequence"/>
</dbReference>
<dbReference type="EMBL" id="QGKM01000064">
    <property type="protein sequence ID" value="PWQ93309.1"/>
    <property type="molecule type" value="Genomic_DNA"/>
</dbReference>
<reference evidence="1 2" key="1">
    <citation type="submission" date="2018-05" db="EMBL/GenBank/DDBJ databases">
        <title>Leucothrix arctica sp. nov., isolated from Arctic seawater.</title>
        <authorList>
            <person name="Choi A."/>
            <person name="Baek K."/>
        </authorList>
    </citation>
    <scope>NUCLEOTIDE SEQUENCE [LARGE SCALE GENOMIC DNA]</scope>
    <source>
        <strain evidence="1 2">JCM 18388</strain>
    </source>
</reference>
<keyword evidence="2" id="KW-1185">Reference proteome</keyword>
<gene>
    <name evidence="1" type="ORF">DKW60_17770</name>
</gene>
<name>A0A317C4V3_9GAMM</name>
<dbReference type="Pfam" id="PF13707">
    <property type="entry name" value="RloB"/>
    <property type="match status" value="1"/>
</dbReference>
<evidence type="ECO:0000313" key="2">
    <source>
        <dbReference type="Proteomes" id="UP000245539"/>
    </source>
</evidence>
<dbReference type="OrthoDB" id="9796523at2"/>
<organism evidence="1 2">
    <name type="scientific">Leucothrix pacifica</name>
    <dbReference type="NCBI Taxonomy" id="1247513"/>
    <lineage>
        <taxon>Bacteria</taxon>
        <taxon>Pseudomonadati</taxon>
        <taxon>Pseudomonadota</taxon>
        <taxon>Gammaproteobacteria</taxon>
        <taxon>Thiotrichales</taxon>
        <taxon>Thiotrichaceae</taxon>
        <taxon>Leucothrix</taxon>
    </lineage>
</organism>
<accession>A0A317C4V3</accession>